<accession>A0ABX0PKR0</accession>
<dbReference type="Proteomes" id="UP000716322">
    <property type="component" value="Unassembled WGS sequence"/>
</dbReference>
<reference evidence="1 2" key="1">
    <citation type="submission" date="2020-03" db="EMBL/GenBank/DDBJ databases">
        <title>Genome sequence of strain Massilia sp. TW-1.</title>
        <authorList>
            <person name="Chaudhary D.K."/>
        </authorList>
    </citation>
    <scope>NUCLEOTIDE SEQUENCE [LARGE SCALE GENOMIC DNA]</scope>
    <source>
        <strain evidence="1 2">TW-1</strain>
    </source>
</reference>
<evidence type="ECO:0000313" key="2">
    <source>
        <dbReference type="Proteomes" id="UP000716322"/>
    </source>
</evidence>
<proteinExistence type="predicted"/>
<dbReference type="EMBL" id="JAAQOM010000018">
    <property type="protein sequence ID" value="NIA56983.1"/>
    <property type="molecule type" value="Genomic_DNA"/>
</dbReference>
<gene>
    <name evidence="1" type="ORF">HAV22_25490</name>
</gene>
<sequence>MIDPTIEALIAAAIEAGENGHLDIYLMSDPDPDQSTLAAAKLRDALVVGFEPDFTPHEADAAGAFLEDALCEVDAREPRTGLRRLRVTVLPPKARAV</sequence>
<comment type="caution">
    <text evidence="1">The sequence shown here is derived from an EMBL/GenBank/DDBJ whole genome shotgun (WGS) entry which is preliminary data.</text>
</comment>
<dbReference type="RefSeq" id="WP_166862931.1">
    <property type="nucleotide sequence ID" value="NZ_JAAQOM010000018.1"/>
</dbReference>
<name>A0ABX0PKR0_9BURK</name>
<evidence type="ECO:0000313" key="1">
    <source>
        <dbReference type="EMBL" id="NIA56983.1"/>
    </source>
</evidence>
<keyword evidence="2" id="KW-1185">Reference proteome</keyword>
<organism evidence="1 2">
    <name type="scientific">Telluria antibiotica</name>
    <dbReference type="NCBI Taxonomy" id="2717319"/>
    <lineage>
        <taxon>Bacteria</taxon>
        <taxon>Pseudomonadati</taxon>
        <taxon>Pseudomonadota</taxon>
        <taxon>Betaproteobacteria</taxon>
        <taxon>Burkholderiales</taxon>
        <taxon>Oxalobacteraceae</taxon>
        <taxon>Telluria group</taxon>
        <taxon>Telluria</taxon>
    </lineage>
</organism>
<protein>
    <submittedName>
        <fullName evidence="1">Uncharacterized protein</fullName>
    </submittedName>
</protein>